<reference evidence="1 2" key="1">
    <citation type="submission" date="2019-01" db="EMBL/GenBank/DDBJ databases">
        <authorList>
            <person name="Brito A."/>
        </authorList>
    </citation>
    <scope>NUCLEOTIDE SEQUENCE [LARGE SCALE GENOMIC DNA]</scope>
    <source>
        <strain evidence="1">1</strain>
    </source>
</reference>
<accession>A0A563VNZ6</accession>
<protein>
    <submittedName>
        <fullName evidence="1">Uncharacterized protein</fullName>
    </submittedName>
</protein>
<gene>
    <name evidence="1" type="ORF">H1P_1880004</name>
</gene>
<dbReference type="EMBL" id="CAACVJ010000099">
    <property type="protein sequence ID" value="VEP13176.1"/>
    <property type="molecule type" value="Genomic_DNA"/>
</dbReference>
<dbReference type="Proteomes" id="UP000320055">
    <property type="component" value="Unassembled WGS sequence"/>
</dbReference>
<proteinExistence type="predicted"/>
<organism evidence="1 2">
    <name type="scientific">Hyella patelloides LEGE 07179</name>
    <dbReference type="NCBI Taxonomy" id="945734"/>
    <lineage>
        <taxon>Bacteria</taxon>
        <taxon>Bacillati</taxon>
        <taxon>Cyanobacteriota</taxon>
        <taxon>Cyanophyceae</taxon>
        <taxon>Pleurocapsales</taxon>
        <taxon>Hyellaceae</taxon>
        <taxon>Hyella</taxon>
    </lineage>
</organism>
<evidence type="ECO:0000313" key="1">
    <source>
        <dbReference type="EMBL" id="VEP13176.1"/>
    </source>
</evidence>
<dbReference type="AlphaFoldDB" id="A0A563VNZ6"/>
<evidence type="ECO:0000313" key="2">
    <source>
        <dbReference type="Proteomes" id="UP000320055"/>
    </source>
</evidence>
<keyword evidence="2" id="KW-1185">Reference proteome</keyword>
<sequence length="42" mass="4573">MLHVVDGNFKNILNITGIAIATHEATIIYTSTATYLPILVTE</sequence>
<name>A0A563VNZ6_9CYAN</name>